<dbReference type="Proteomes" id="UP000270190">
    <property type="component" value="Unassembled WGS sequence"/>
</dbReference>
<evidence type="ECO:0000313" key="1">
    <source>
        <dbReference type="EMBL" id="SPP27432.1"/>
    </source>
</evidence>
<protein>
    <submittedName>
        <fullName evidence="1">Uncharacterized protein</fullName>
    </submittedName>
</protein>
<dbReference type="AlphaFoldDB" id="A0A2X0S3V5"/>
<proteinExistence type="predicted"/>
<sequence length="48" mass="5621">MLGRYIFKYISVSYSANDKKYSIKRMVDFTSFSVKGGTRDAQLSLYRK</sequence>
<accession>A0A2X0S3V5</accession>
<gene>
    <name evidence="1" type="ORF">BTBSAS_150001</name>
</gene>
<dbReference type="EMBL" id="OUNC01000007">
    <property type="protein sequence ID" value="SPP27432.1"/>
    <property type="molecule type" value="Genomic_DNA"/>
</dbReference>
<reference evidence="2" key="1">
    <citation type="submission" date="2018-04" db="EMBL/GenBank/DDBJ databases">
        <authorList>
            <person name="Illikoud N."/>
        </authorList>
    </citation>
    <scope>NUCLEOTIDE SEQUENCE [LARGE SCALE GENOMIC DNA]</scope>
</reference>
<organism evidence="1 2">
    <name type="scientific">Brochothrix thermosphacta</name>
    <name type="common">Microbacterium thermosphactum</name>
    <dbReference type="NCBI Taxonomy" id="2756"/>
    <lineage>
        <taxon>Bacteria</taxon>
        <taxon>Bacillati</taxon>
        <taxon>Bacillota</taxon>
        <taxon>Bacilli</taxon>
        <taxon>Bacillales</taxon>
        <taxon>Listeriaceae</taxon>
        <taxon>Brochothrix</taxon>
    </lineage>
</organism>
<evidence type="ECO:0000313" key="2">
    <source>
        <dbReference type="Proteomes" id="UP000270190"/>
    </source>
</evidence>
<name>A0A2X0S3V5_BROTH</name>